<dbReference type="EMBL" id="LAZR01033846">
    <property type="protein sequence ID" value="KKL46950.1"/>
    <property type="molecule type" value="Genomic_DNA"/>
</dbReference>
<dbReference type="SUPFAM" id="SSF88659">
    <property type="entry name" value="Sigma3 and sigma4 domains of RNA polymerase sigma factors"/>
    <property type="match status" value="1"/>
</dbReference>
<accession>A0A0F9EPX5</accession>
<dbReference type="InterPro" id="IPR013324">
    <property type="entry name" value="RNA_pol_sigma_r3/r4-like"/>
</dbReference>
<dbReference type="PANTHER" id="PTHR30603">
    <property type="entry name" value="RNA POLYMERASE SIGMA FACTOR RPO"/>
    <property type="match status" value="1"/>
</dbReference>
<proteinExistence type="predicted"/>
<dbReference type="AlphaFoldDB" id="A0A0F9EPX5"/>
<name>A0A0F9EPX5_9ZZZZ</name>
<dbReference type="Pfam" id="PF04545">
    <property type="entry name" value="Sigma70_r4"/>
    <property type="match status" value="1"/>
</dbReference>
<dbReference type="InterPro" id="IPR036388">
    <property type="entry name" value="WH-like_DNA-bd_sf"/>
</dbReference>
<evidence type="ECO:0000313" key="2">
    <source>
        <dbReference type="EMBL" id="KKL46950.1"/>
    </source>
</evidence>
<dbReference type="PRINTS" id="PR00046">
    <property type="entry name" value="SIGMA70FCT"/>
</dbReference>
<dbReference type="GO" id="GO:0006352">
    <property type="term" value="P:DNA-templated transcription initiation"/>
    <property type="evidence" value="ECO:0007669"/>
    <property type="project" value="InterPro"/>
</dbReference>
<feature type="domain" description="RNA polymerase sigma-70 region 4" evidence="1">
    <location>
        <begin position="81"/>
        <end position="134"/>
    </location>
</feature>
<dbReference type="InterPro" id="IPR007630">
    <property type="entry name" value="RNA_pol_sigma70_r4"/>
</dbReference>
<dbReference type="Gene3D" id="1.10.10.10">
    <property type="entry name" value="Winged helix-like DNA-binding domain superfamily/Winged helix DNA-binding domain"/>
    <property type="match status" value="1"/>
</dbReference>
<comment type="caution">
    <text evidence="2">The sequence shown here is derived from an EMBL/GenBank/DDBJ whole genome shotgun (WGS) entry which is preliminary data.</text>
</comment>
<dbReference type="GO" id="GO:0003700">
    <property type="term" value="F:DNA-binding transcription factor activity"/>
    <property type="evidence" value="ECO:0007669"/>
    <property type="project" value="InterPro"/>
</dbReference>
<dbReference type="CDD" id="cd06171">
    <property type="entry name" value="Sigma70_r4"/>
    <property type="match status" value="1"/>
</dbReference>
<reference evidence="2" key="1">
    <citation type="journal article" date="2015" name="Nature">
        <title>Complex archaea that bridge the gap between prokaryotes and eukaryotes.</title>
        <authorList>
            <person name="Spang A."/>
            <person name="Saw J.H."/>
            <person name="Jorgensen S.L."/>
            <person name="Zaremba-Niedzwiedzka K."/>
            <person name="Martijn J."/>
            <person name="Lind A.E."/>
            <person name="van Eijk R."/>
            <person name="Schleper C."/>
            <person name="Guy L."/>
            <person name="Ettema T.J."/>
        </authorList>
    </citation>
    <scope>NUCLEOTIDE SEQUENCE</scope>
</reference>
<dbReference type="InterPro" id="IPR000943">
    <property type="entry name" value="RNA_pol_sigma70"/>
</dbReference>
<sequence>DGPRLSRMANKFCEWLGELPEDVFPPAVYAHFEHRPRRALLLHAIGNLLPLDVAAALPAGDESDPAVALSRREQRSAVRAALVRLGPREQKILAMRFGLGGGERATYATTGDALGISGVRVRQIEMCALDRLRKPLAGTPR</sequence>
<protein>
    <recommendedName>
        <fullName evidence="1">RNA polymerase sigma-70 region 4 domain-containing protein</fullName>
    </recommendedName>
</protein>
<organism evidence="2">
    <name type="scientific">marine sediment metagenome</name>
    <dbReference type="NCBI Taxonomy" id="412755"/>
    <lineage>
        <taxon>unclassified sequences</taxon>
        <taxon>metagenomes</taxon>
        <taxon>ecological metagenomes</taxon>
    </lineage>
</organism>
<gene>
    <name evidence="2" type="ORF">LCGC14_2340380</name>
</gene>
<feature type="non-terminal residue" evidence="2">
    <location>
        <position position="1"/>
    </location>
</feature>
<dbReference type="PANTHER" id="PTHR30603:SF47">
    <property type="entry name" value="RNA POLYMERASE SIGMA FACTOR SIGD, CHLOROPLASTIC"/>
    <property type="match status" value="1"/>
</dbReference>
<evidence type="ECO:0000259" key="1">
    <source>
        <dbReference type="Pfam" id="PF04545"/>
    </source>
</evidence>
<dbReference type="InterPro" id="IPR050239">
    <property type="entry name" value="Sigma-70_RNA_pol_init_factors"/>
</dbReference>